<protein>
    <submittedName>
        <fullName evidence="1">Uncharacterized protein</fullName>
    </submittedName>
</protein>
<sequence length="73" mass="8505">MSKYFTLLPVMWFARINRVQLTASSLLNYHFHASREMEKRPPSDDLRAIDRKSTVVSFPARVQQFLALLHEAA</sequence>
<dbReference type="Proteomes" id="UP000839904">
    <property type="component" value="Unassembled WGS sequence"/>
</dbReference>
<proteinExistence type="predicted"/>
<evidence type="ECO:0000313" key="1">
    <source>
        <dbReference type="EMBL" id="ECT9423273.1"/>
    </source>
</evidence>
<gene>
    <name evidence="1" type="ORF">CG587_01440</name>
</gene>
<organism evidence="1">
    <name type="scientific">Salmonella enterica</name>
    <name type="common">Salmonella choleraesuis</name>
    <dbReference type="NCBI Taxonomy" id="28901"/>
    <lineage>
        <taxon>Bacteria</taxon>
        <taxon>Pseudomonadati</taxon>
        <taxon>Pseudomonadota</taxon>
        <taxon>Gammaproteobacteria</taxon>
        <taxon>Enterobacterales</taxon>
        <taxon>Enterobacteriaceae</taxon>
        <taxon>Salmonella</taxon>
    </lineage>
</organism>
<accession>A0A3W7Z9S9</accession>
<dbReference type="AlphaFoldDB" id="A0A3W7Z9S9"/>
<comment type="caution">
    <text evidence="1">The sequence shown here is derived from an EMBL/GenBank/DDBJ whole genome shotgun (WGS) entry which is preliminary data.</text>
</comment>
<reference evidence="1" key="1">
    <citation type="submission" date="2018-07" db="EMBL/GenBank/DDBJ databases">
        <authorList>
            <consortium name="PulseNet: The National Subtyping Network for Foodborne Disease Surveillance"/>
            <person name="Tarr C.L."/>
            <person name="Trees E."/>
            <person name="Katz L.S."/>
            <person name="Carleton-Romer H.A."/>
            <person name="Stroika S."/>
            <person name="Kucerova Z."/>
            <person name="Roache K.F."/>
            <person name="Sabol A.L."/>
            <person name="Besser J."/>
            <person name="Gerner-Smidt P."/>
        </authorList>
    </citation>
    <scope>NUCLEOTIDE SEQUENCE [LARGE SCALE GENOMIC DNA]</scope>
    <source>
        <strain evidence="1">PNUSAS018503</strain>
    </source>
</reference>
<dbReference type="EMBL" id="AAKOJA010000001">
    <property type="protein sequence ID" value="ECT9423273.1"/>
    <property type="molecule type" value="Genomic_DNA"/>
</dbReference>
<name>A0A3W7Z9S9_SALER</name>